<dbReference type="PROSITE" id="PS50294">
    <property type="entry name" value="WD_REPEATS_REGION"/>
    <property type="match status" value="2"/>
</dbReference>
<accession>A0ABD1SFT5</accession>
<gene>
    <name evidence="4" type="ORF">Adt_25158</name>
</gene>
<evidence type="ECO:0000256" key="1">
    <source>
        <dbReference type="ARBA" id="ARBA00022574"/>
    </source>
</evidence>
<feature type="repeat" description="WD" evidence="3">
    <location>
        <begin position="130"/>
        <end position="171"/>
    </location>
</feature>
<protein>
    <submittedName>
        <fullName evidence="4">Transducin family protein/WD-40 repeat family protein</fullName>
    </submittedName>
</protein>
<dbReference type="InterPro" id="IPR019775">
    <property type="entry name" value="WD40_repeat_CS"/>
</dbReference>
<dbReference type="InterPro" id="IPR001680">
    <property type="entry name" value="WD40_rpt"/>
</dbReference>
<evidence type="ECO:0000256" key="2">
    <source>
        <dbReference type="ARBA" id="ARBA00022737"/>
    </source>
</evidence>
<proteinExistence type="predicted"/>
<dbReference type="PANTHER" id="PTHR22847">
    <property type="entry name" value="WD40 REPEAT PROTEIN"/>
    <property type="match status" value="1"/>
</dbReference>
<keyword evidence="1 3" id="KW-0853">WD repeat</keyword>
<feature type="repeat" description="WD" evidence="3">
    <location>
        <begin position="172"/>
        <end position="203"/>
    </location>
</feature>
<reference evidence="5" key="1">
    <citation type="submission" date="2024-07" db="EMBL/GenBank/DDBJ databases">
        <title>Two chromosome-level genome assemblies of Korean endemic species Abeliophyllum distichum and Forsythia ovata (Oleaceae).</title>
        <authorList>
            <person name="Jang H."/>
        </authorList>
    </citation>
    <scope>NUCLEOTIDE SEQUENCE [LARGE SCALE GENOMIC DNA]</scope>
</reference>
<organism evidence="4 5">
    <name type="scientific">Abeliophyllum distichum</name>
    <dbReference type="NCBI Taxonomy" id="126358"/>
    <lineage>
        <taxon>Eukaryota</taxon>
        <taxon>Viridiplantae</taxon>
        <taxon>Streptophyta</taxon>
        <taxon>Embryophyta</taxon>
        <taxon>Tracheophyta</taxon>
        <taxon>Spermatophyta</taxon>
        <taxon>Magnoliopsida</taxon>
        <taxon>eudicotyledons</taxon>
        <taxon>Gunneridae</taxon>
        <taxon>Pentapetalae</taxon>
        <taxon>asterids</taxon>
        <taxon>lamiids</taxon>
        <taxon>Lamiales</taxon>
        <taxon>Oleaceae</taxon>
        <taxon>Forsythieae</taxon>
        <taxon>Abeliophyllum</taxon>
    </lineage>
</organism>
<comment type="caution">
    <text evidence="4">The sequence shown here is derived from an EMBL/GenBank/DDBJ whole genome shotgun (WGS) entry which is preliminary data.</text>
</comment>
<dbReference type="InterPro" id="IPR015943">
    <property type="entry name" value="WD40/YVTN_repeat-like_dom_sf"/>
</dbReference>
<dbReference type="PROSITE" id="PS00678">
    <property type="entry name" value="WD_REPEATS_1"/>
    <property type="match status" value="1"/>
</dbReference>
<dbReference type="SMART" id="SM00320">
    <property type="entry name" value="WD40"/>
    <property type="match status" value="3"/>
</dbReference>
<evidence type="ECO:0000256" key="3">
    <source>
        <dbReference type="PROSITE-ProRule" id="PRU00221"/>
    </source>
</evidence>
<dbReference type="EMBL" id="JBFOLK010000007">
    <property type="protein sequence ID" value="KAL2499608.1"/>
    <property type="molecule type" value="Genomic_DNA"/>
</dbReference>
<sequence length="220" mass="23967">MNDTDDNEEDLDEENDGIVGITKEIVDFVNKISSKPELWTDFPISLSYVLQEGLEQAQVAIQSGLPSLNQSKARGISYEKKNNYRCAQSLQQFYTGGPYAVSFDCSFLVCACDDTIKIVDSANASIKSTIDGDSEPVTSLSLSQDNKFIFSASHNRQIRVWDVSSLKCLRSWKGHEGSVMGMSCHASGGLLATAGADRKVLVWVGGGVGWGGVGWRRTLI</sequence>
<dbReference type="AlphaFoldDB" id="A0ABD1SFT5"/>
<dbReference type="GO" id="GO:1990234">
    <property type="term" value="C:transferase complex"/>
    <property type="evidence" value="ECO:0007669"/>
    <property type="project" value="UniProtKB-ARBA"/>
</dbReference>
<dbReference type="Gene3D" id="2.130.10.10">
    <property type="entry name" value="YVTN repeat-like/Quinoprotein amine dehydrogenase"/>
    <property type="match status" value="1"/>
</dbReference>
<keyword evidence="5" id="KW-1185">Reference proteome</keyword>
<keyword evidence="2" id="KW-0677">Repeat</keyword>
<evidence type="ECO:0000313" key="5">
    <source>
        <dbReference type="Proteomes" id="UP001604336"/>
    </source>
</evidence>
<dbReference type="Pfam" id="PF00400">
    <property type="entry name" value="WD40"/>
    <property type="match status" value="2"/>
</dbReference>
<dbReference type="PROSITE" id="PS50082">
    <property type="entry name" value="WD_REPEATS_2"/>
    <property type="match status" value="2"/>
</dbReference>
<dbReference type="InterPro" id="IPR036322">
    <property type="entry name" value="WD40_repeat_dom_sf"/>
</dbReference>
<dbReference type="SUPFAM" id="SSF50978">
    <property type="entry name" value="WD40 repeat-like"/>
    <property type="match status" value="1"/>
</dbReference>
<evidence type="ECO:0000313" key="4">
    <source>
        <dbReference type="EMBL" id="KAL2499608.1"/>
    </source>
</evidence>
<dbReference type="PANTHER" id="PTHR22847:SF637">
    <property type="entry name" value="WD REPEAT DOMAIN 5B"/>
    <property type="match status" value="1"/>
</dbReference>
<name>A0ABD1SFT5_9LAMI</name>
<dbReference type="Proteomes" id="UP001604336">
    <property type="component" value="Unassembled WGS sequence"/>
</dbReference>